<name>A0A917CX80_9GAMM</name>
<evidence type="ECO:0000313" key="1">
    <source>
        <dbReference type="EMBL" id="GGG02979.1"/>
    </source>
</evidence>
<protein>
    <submittedName>
        <fullName evidence="1">Uncharacterized protein</fullName>
    </submittedName>
</protein>
<accession>A0A917CX80</accession>
<sequence length="80" mass="9191">MDDEFEIEMSPLCQTMRVDDKTVQVDIYRGETESWVLEVVDEYGTSTIWNDQFSTDLDALAVVKKIIREEGIDALINETS</sequence>
<evidence type="ECO:0000313" key="2">
    <source>
        <dbReference type="Proteomes" id="UP000605253"/>
    </source>
</evidence>
<dbReference type="EMBL" id="BMEO01000020">
    <property type="protein sequence ID" value="GGG02979.1"/>
    <property type="molecule type" value="Genomic_DNA"/>
</dbReference>
<reference evidence="1" key="1">
    <citation type="journal article" date="2014" name="Int. J. Syst. Evol. Microbiol.">
        <title>Complete genome sequence of Corynebacterium casei LMG S-19264T (=DSM 44701T), isolated from a smear-ripened cheese.</title>
        <authorList>
            <consortium name="US DOE Joint Genome Institute (JGI-PGF)"/>
            <person name="Walter F."/>
            <person name="Albersmeier A."/>
            <person name="Kalinowski J."/>
            <person name="Ruckert C."/>
        </authorList>
    </citation>
    <scope>NUCLEOTIDE SEQUENCE</scope>
    <source>
        <strain evidence="1">CGMCC 1.12181</strain>
    </source>
</reference>
<gene>
    <name evidence="1" type="ORF">GCM10011365_25200</name>
</gene>
<dbReference type="Proteomes" id="UP000605253">
    <property type="component" value="Unassembled WGS sequence"/>
</dbReference>
<reference evidence="1" key="2">
    <citation type="submission" date="2020-09" db="EMBL/GenBank/DDBJ databases">
        <authorList>
            <person name="Sun Q."/>
            <person name="Zhou Y."/>
        </authorList>
    </citation>
    <scope>NUCLEOTIDE SEQUENCE</scope>
    <source>
        <strain evidence="1">CGMCC 1.12181</strain>
    </source>
</reference>
<dbReference type="AlphaFoldDB" id="A0A917CX80"/>
<keyword evidence="2" id="KW-1185">Reference proteome</keyword>
<organism evidence="1 2">
    <name type="scientific">Marinicella pacifica</name>
    <dbReference type="NCBI Taxonomy" id="1171543"/>
    <lineage>
        <taxon>Bacteria</taxon>
        <taxon>Pseudomonadati</taxon>
        <taxon>Pseudomonadota</taxon>
        <taxon>Gammaproteobacteria</taxon>
        <taxon>Lysobacterales</taxon>
        <taxon>Marinicellaceae</taxon>
        <taxon>Marinicella</taxon>
    </lineage>
</organism>
<comment type="caution">
    <text evidence="1">The sequence shown here is derived from an EMBL/GenBank/DDBJ whole genome shotgun (WGS) entry which is preliminary data.</text>
</comment>
<proteinExistence type="predicted"/>